<proteinExistence type="predicted"/>
<name>A0ABC8JNA9_ERUVS</name>
<reference evidence="2 3" key="1">
    <citation type="submission" date="2022-03" db="EMBL/GenBank/DDBJ databases">
        <authorList>
            <person name="Macdonald S."/>
            <person name="Ahmed S."/>
            <person name="Newling K."/>
        </authorList>
    </citation>
    <scope>NUCLEOTIDE SEQUENCE [LARGE SCALE GENOMIC DNA]</scope>
</reference>
<comment type="caution">
    <text evidence="2">The sequence shown here is derived from an EMBL/GenBank/DDBJ whole genome shotgun (WGS) entry which is preliminary data.</text>
</comment>
<sequence>MQVVRRIPSGEGTEMRSERSETNRVRRKSHVSSLRVRQPCTCSGRPGSSKCVRHGFMVPSDEKLMRKASDGSREVLKRALTPPIRRMNLRWLNFRPTPSRLCKMSFV</sequence>
<dbReference type="AlphaFoldDB" id="A0ABC8JNA9"/>
<dbReference type="Proteomes" id="UP001642260">
    <property type="component" value="Unassembled WGS sequence"/>
</dbReference>
<evidence type="ECO:0000313" key="2">
    <source>
        <dbReference type="EMBL" id="CAH8327392.1"/>
    </source>
</evidence>
<protein>
    <submittedName>
        <fullName evidence="2">Uncharacterized protein</fullName>
    </submittedName>
</protein>
<organism evidence="2 3">
    <name type="scientific">Eruca vesicaria subsp. sativa</name>
    <name type="common">Garden rocket</name>
    <name type="synonym">Eruca sativa</name>
    <dbReference type="NCBI Taxonomy" id="29727"/>
    <lineage>
        <taxon>Eukaryota</taxon>
        <taxon>Viridiplantae</taxon>
        <taxon>Streptophyta</taxon>
        <taxon>Embryophyta</taxon>
        <taxon>Tracheophyta</taxon>
        <taxon>Spermatophyta</taxon>
        <taxon>Magnoliopsida</taxon>
        <taxon>eudicotyledons</taxon>
        <taxon>Gunneridae</taxon>
        <taxon>Pentapetalae</taxon>
        <taxon>rosids</taxon>
        <taxon>malvids</taxon>
        <taxon>Brassicales</taxon>
        <taxon>Brassicaceae</taxon>
        <taxon>Brassiceae</taxon>
        <taxon>Eruca</taxon>
    </lineage>
</organism>
<evidence type="ECO:0000313" key="3">
    <source>
        <dbReference type="Proteomes" id="UP001642260"/>
    </source>
</evidence>
<feature type="region of interest" description="Disordered" evidence="1">
    <location>
        <begin position="1"/>
        <end position="41"/>
    </location>
</feature>
<dbReference type="EMBL" id="CAKOAT010107932">
    <property type="protein sequence ID" value="CAH8327392.1"/>
    <property type="molecule type" value="Genomic_DNA"/>
</dbReference>
<accession>A0ABC8JNA9</accession>
<feature type="compositionally biased region" description="Basic and acidic residues" evidence="1">
    <location>
        <begin position="13"/>
        <end position="24"/>
    </location>
</feature>
<evidence type="ECO:0000256" key="1">
    <source>
        <dbReference type="SAM" id="MobiDB-lite"/>
    </source>
</evidence>
<gene>
    <name evidence="2" type="ORF">ERUC_LOCUS11068</name>
</gene>
<keyword evidence="3" id="KW-1185">Reference proteome</keyword>